<name>A0A0L8HT26_OCTBM</name>
<reference evidence="2" key="1">
    <citation type="submission" date="2015-07" db="EMBL/GenBank/DDBJ databases">
        <title>MeaNS - Measles Nucleotide Surveillance Program.</title>
        <authorList>
            <person name="Tran T."/>
            <person name="Druce J."/>
        </authorList>
    </citation>
    <scope>NUCLEOTIDE SEQUENCE</scope>
    <source>
        <strain evidence="2">UCB-OBI-ISO-001</strain>
        <tissue evidence="2">Gonad</tissue>
    </source>
</reference>
<evidence type="ECO:0000313" key="2">
    <source>
        <dbReference type="EMBL" id="KOF91890.1"/>
    </source>
</evidence>
<keyword evidence="1" id="KW-0812">Transmembrane</keyword>
<sequence>MHNYKSIAIYLYLNILVDVIIHIQDVTLYLFSDRRSNLTFIFIIVTSFIATSIDCR</sequence>
<keyword evidence="1" id="KW-1133">Transmembrane helix</keyword>
<gene>
    <name evidence="2" type="ORF">OCBIM_22007890mg</name>
</gene>
<organism evidence="2">
    <name type="scientific">Octopus bimaculoides</name>
    <name type="common">California two-spotted octopus</name>
    <dbReference type="NCBI Taxonomy" id="37653"/>
    <lineage>
        <taxon>Eukaryota</taxon>
        <taxon>Metazoa</taxon>
        <taxon>Spiralia</taxon>
        <taxon>Lophotrochozoa</taxon>
        <taxon>Mollusca</taxon>
        <taxon>Cephalopoda</taxon>
        <taxon>Coleoidea</taxon>
        <taxon>Octopodiformes</taxon>
        <taxon>Octopoda</taxon>
        <taxon>Incirrata</taxon>
        <taxon>Octopodidae</taxon>
        <taxon>Octopus</taxon>
    </lineage>
</organism>
<proteinExistence type="predicted"/>
<accession>A0A0L8HT26</accession>
<evidence type="ECO:0000256" key="1">
    <source>
        <dbReference type="SAM" id="Phobius"/>
    </source>
</evidence>
<feature type="transmembrane region" description="Helical" evidence="1">
    <location>
        <begin position="37"/>
        <end position="55"/>
    </location>
</feature>
<protein>
    <submittedName>
        <fullName evidence="2">Uncharacterized protein</fullName>
    </submittedName>
</protein>
<dbReference type="EMBL" id="KQ417458">
    <property type="protein sequence ID" value="KOF91890.1"/>
    <property type="molecule type" value="Genomic_DNA"/>
</dbReference>
<feature type="transmembrane region" description="Helical" evidence="1">
    <location>
        <begin position="7"/>
        <end position="31"/>
    </location>
</feature>
<keyword evidence="1" id="KW-0472">Membrane</keyword>
<dbReference type="AlphaFoldDB" id="A0A0L8HT26"/>